<dbReference type="InterPro" id="IPR028082">
    <property type="entry name" value="Peripla_BP_I"/>
</dbReference>
<evidence type="ECO:0000256" key="2">
    <source>
        <dbReference type="ARBA" id="ARBA00023125"/>
    </source>
</evidence>
<dbReference type="Gene3D" id="1.10.260.40">
    <property type="entry name" value="lambda repressor-like DNA-binding domains"/>
    <property type="match status" value="1"/>
</dbReference>
<dbReference type="EMBL" id="JACHVA010000101">
    <property type="protein sequence ID" value="MBC2602628.1"/>
    <property type="molecule type" value="Genomic_DNA"/>
</dbReference>
<feature type="domain" description="HTH lacI-type" evidence="4">
    <location>
        <begin position="5"/>
        <end position="59"/>
    </location>
</feature>
<keyword evidence="1" id="KW-0805">Transcription regulation</keyword>
<dbReference type="SMART" id="SM00354">
    <property type="entry name" value="HTH_LACI"/>
    <property type="match status" value="1"/>
</dbReference>
<dbReference type="SUPFAM" id="SSF53822">
    <property type="entry name" value="Periplasmic binding protein-like I"/>
    <property type="match status" value="1"/>
</dbReference>
<dbReference type="CDD" id="cd01392">
    <property type="entry name" value="HTH_LacI"/>
    <property type="match status" value="1"/>
</dbReference>
<evidence type="ECO:0000256" key="3">
    <source>
        <dbReference type="ARBA" id="ARBA00023163"/>
    </source>
</evidence>
<dbReference type="Pfam" id="PF00356">
    <property type="entry name" value="LacI"/>
    <property type="match status" value="1"/>
</dbReference>
<dbReference type="GO" id="GO:0000976">
    <property type="term" value="F:transcription cis-regulatory region binding"/>
    <property type="evidence" value="ECO:0007669"/>
    <property type="project" value="TreeGrafter"/>
</dbReference>
<keyword evidence="3" id="KW-0804">Transcription</keyword>
<keyword evidence="2 5" id="KW-0238">DNA-binding</keyword>
<dbReference type="InterPro" id="IPR010982">
    <property type="entry name" value="Lambda_DNA-bd_dom_sf"/>
</dbReference>
<accession>A0A7X1E536</accession>
<evidence type="ECO:0000256" key="1">
    <source>
        <dbReference type="ARBA" id="ARBA00023015"/>
    </source>
</evidence>
<dbReference type="AlphaFoldDB" id="A0A7X1E536"/>
<dbReference type="SUPFAM" id="SSF47413">
    <property type="entry name" value="lambda repressor-like DNA-binding domains"/>
    <property type="match status" value="1"/>
</dbReference>
<dbReference type="PANTHER" id="PTHR30146">
    <property type="entry name" value="LACI-RELATED TRANSCRIPTIONAL REPRESSOR"/>
    <property type="match status" value="1"/>
</dbReference>
<dbReference type="Proteomes" id="UP000525652">
    <property type="component" value="Unassembled WGS sequence"/>
</dbReference>
<organism evidence="5 6">
    <name type="scientific">Puniceicoccus vermicola</name>
    <dbReference type="NCBI Taxonomy" id="388746"/>
    <lineage>
        <taxon>Bacteria</taxon>
        <taxon>Pseudomonadati</taxon>
        <taxon>Verrucomicrobiota</taxon>
        <taxon>Opitutia</taxon>
        <taxon>Puniceicoccales</taxon>
        <taxon>Puniceicoccaceae</taxon>
        <taxon>Puniceicoccus</taxon>
    </lineage>
</organism>
<dbReference type="Gene3D" id="3.40.50.2300">
    <property type="match status" value="2"/>
</dbReference>
<dbReference type="GO" id="GO:0003700">
    <property type="term" value="F:DNA-binding transcription factor activity"/>
    <property type="evidence" value="ECO:0007669"/>
    <property type="project" value="TreeGrafter"/>
</dbReference>
<evidence type="ECO:0000313" key="6">
    <source>
        <dbReference type="Proteomes" id="UP000525652"/>
    </source>
</evidence>
<dbReference type="InterPro" id="IPR001761">
    <property type="entry name" value="Peripla_BP/Lac1_sug-bd_dom"/>
</dbReference>
<evidence type="ECO:0000313" key="5">
    <source>
        <dbReference type="EMBL" id="MBC2602628.1"/>
    </source>
</evidence>
<protein>
    <submittedName>
        <fullName evidence="5">LacI family DNA-binding transcriptional regulator</fullName>
    </submittedName>
</protein>
<name>A0A7X1E536_9BACT</name>
<reference evidence="5 6" key="1">
    <citation type="submission" date="2020-07" db="EMBL/GenBank/DDBJ databases">
        <authorList>
            <person name="Feng X."/>
        </authorList>
    </citation>
    <scope>NUCLEOTIDE SEQUENCE [LARGE SCALE GENOMIC DNA]</scope>
    <source>
        <strain evidence="5 6">JCM14086</strain>
    </source>
</reference>
<dbReference type="Pfam" id="PF00532">
    <property type="entry name" value="Peripla_BP_1"/>
    <property type="match status" value="1"/>
</dbReference>
<dbReference type="InterPro" id="IPR000843">
    <property type="entry name" value="HTH_LacI"/>
</dbReference>
<proteinExistence type="predicted"/>
<keyword evidence="6" id="KW-1185">Reference proteome</keyword>
<comment type="caution">
    <text evidence="5">The sequence shown here is derived from an EMBL/GenBank/DDBJ whole genome shotgun (WGS) entry which is preliminary data.</text>
</comment>
<dbReference type="PANTHER" id="PTHR30146:SF109">
    <property type="entry name" value="HTH-TYPE TRANSCRIPTIONAL REGULATOR GALS"/>
    <property type="match status" value="1"/>
</dbReference>
<dbReference type="PROSITE" id="PS00356">
    <property type="entry name" value="HTH_LACI_1"/>
    <property type="match status" value="1"/>
</dbReference>
<gene>
    <name evidence="5" type="ORF">H5P30_12670</name>
</gene>
<dbReference type="RefSeq" id="WP_185693294.1">
    <property type="nucleotide sequence ID" value="NZ_JACHVA010000101.1"/>
</dbReference>
<evidence type="ECO:0000259" key="4">
    <source>
        <dbReference type="PROSITE" id="PS50932"/>
    </source>
</evidence>
<sequence length="348" mass="39541">MKSRVSMRDIAREANVSVMTVSLALRNSPRVKQQTGERVRAVAKQMGFTPDPALRALISYRNLKSTQKFRGSIAYINNTPEPNLTQTSPLHSQIFSGATERGESLGYMIREFWMHEEGLKSQRASQILLSRGIQGLVLGPQTRAHSEIEMDWQHFSVVQLGFSLEAPRFHLIFTDIFAVVARIFQELANYGYRRIGLVLQKDQDERVQNRYSGAYLAMQNKLPKRLKRIPVFSESQAKEKIGLWYDKYKPDAIIGGPELFQHLQAVRELKTPEDIGYACPFYLKRVEGMAHADGRQDEVGRKSMEILSSLIERNERGIPDSRIIHLLEPSWTPGSTLRRVGSPVSLAS</sequence>
<dbReference type="PROSITE" id="PS50932">
    <property type="entry name" value="HTH_LACI_2"/>
    <property type="match status" value="1"/>
</dbReference>